<evidence type="ECO:0000259" key="2">
    <source>
        <dbReference type="Pfam" id="PF12728"/>
    </source>
</evidence>
<feature type="compositionally biased region" description="Basic and acidic residues" evidence="1">
    <location>
        <begin position="127"/>
        <end position="138"/>
    </location>
</feature>
<evidence type="ECO:0000313" key="4">
    <source>
        <dbReference type="Proteomes" id="UP001589700"/>
    </source>
</evidence>
<dbReference type="EMBL" id="JBHMDY010000001">
    <property type="protein sequence ID" value="MFB9258271.1"/>
    <property type="molecule type" value="Genomic_DNA"/>
</dbReference>
<dbReference type="RefSeq" id="WP_182632713.1">
    <property type="nucleotide sequence ID" value="NZ_JAALDM010000177.1"/>
</dbReference>
<evidence type="ECO:0000256" key="1">
    <source>
        <dbReference type="SAM" id="MobiDB-lite"/>
    </source>
</evidence>
<keyword evidence="4" id="KW-1185">Reference proteome</keyword>
<feature type="domain" description="Helix-turn-helix" evidence="2">
    <location>
        <begin position="74"/>
        <end position="121"/>
    </location>
</feature>
<proteinExistence type="predicted"/>
<reference evidence="3 4" key="1">
    <citation type="submission" date="2024-09" db="EMBL/GenBank/DDBJ databases">
        <authorList>
            <person name="Sun Q."/>
            <person name="Mori K."/>
        </authorList>
    </citation>
    <scope>NUCLEOTIDE SEQUENCE [LARGE SCALE GENOMIC DNA]</scope>
    <source>
        <strain evidence="3 4">CCM 7659</strain>
    </source>
</reference>
<dbReference type="Pfam" id="PF12728">
    <property type="entry name" value="HTH_17"/>
    <property type="match status" value="1"/>
</dbReference>
<dbReference type="NCBIfam" id="TIGR01764">
    <property type="entry name" value="excise"/>
    <property type="match status" value="1"/>
</dbReference>
<gene>
    <name evidence="3" type="ORF">ACFFVD_00460</name>
</gene>
<dbReference type="InterPro" id="IPR041657">
    <property type="entry name" value="HTH_17"/>
</dbReference>
<dbReference type="Proteomes" id="UP001589700">
    <property type="component" value="Unassembled WGS sequence"/>
</dbReference>
<protein>
    <submittedName>
        <fullName evidence="3">Helix-turn-helix domain-containing protein</fullName>
    </submittedName>
</protein>
<feature type="region of interest" description="Disordered" evidence="1">
    <location>
        <begin position="127"/>
        <end position="152"/>
    </location>
</feature>
<sequence>MAASTTHPVLPTNDEDSTQLVALKKALATHHAVELSTPDGPVPLPSSVRSVLADVVDVLARGQAVTVAPEKTKLTTQEAADRLGISRPTLVRLLEQQKIPYTQPGRHRRVELADVLAFQEAEHERRSRILDEMARDDNPDPESASDGFIETR</sequence>
<name>A0ABV5JKM2_9ACTN</name>
<dbReference type="InterPro" id="IPR009061">
    <property type="entry name" value="DNA-bd_dom_put_sf"/>
</dbReference>
<comment type="caution">
    <text evidence="3">The sequence shown here is derived from an EMBL/GenBank/DDBJ whole genome shotgun (WGS) entry which is preliminary data.</text>
</comment>
<accession>A0ABV5JKM2</accession>
<dbReference type="InterPro" id="IPR010093">
    <property type="entry name" value="SinI_DNA-bd"/>
</dbReference>
<evidence type="ECO:0000313" key="3">
    <source>
        <dbReference type="EMBL" id="MFB9258271.1"/>
    </source>
</evidence>
<dbReference type="SUPFAM" id="SSF46955">
    <property type="entry name" value="Putative DNA-binding domain"/>
    <property type="match status" value="1"/>
</dbReference>
<organism evidence="3 4">
    <name type="scientific">Dietzia aerolata</name>
    <dbReference type="NCBI Taxonomy" id="595984"/>
    <lineage>
        <taxon>Bacteria</taxon>
        <taxon>Bacillati</taxon>
        <taxon>Actinomycetota</taxon>
        <taxon>Actinomycetes</taxon>
        <taxon>Mycobacteriales</taxon>
        <taxon>Dietziaceae</taxon>
        <taxon>Dietzia</taxon>
    </lineage>
</organism>